<proteinExistence type="predicted"/>
<dbReference type="PANTHER" id="PTHR21193">
    <property type="entry name" value="OXIDOREDUCTASE-LIKE DOMAIN-CONTAINING PROTEIN 1"/>
    <property type="match status" value="1"/>
</dbReference>
<evidence type="ECO:0000313" key="3">
    <source>
        <dbReference type="EMBL" id="CAH2291580.1"/>
    </source>
</evidence>
<keyword evidence="4" id="KW-1185">Reference proteome</keyword>
<dbReference type="Proteomes" id="UP001295444">
    <property type="component" value="Chromosome 05"/>
</dbReference>
<reference evidence="3" key="1">
    <citation type="submission" date="2022-03" db="EMBL/GenBank/DDBJ databases">
        <authorList>
            <person name="Alioto T."/>
            <person name="Alioto T."/>
            <person name="Gomez Garrido J."/>
        </authorList>
    </citation>
    <scope>NUCLEOTIDE SEQUENCE</scope>
</reference>
<protein>
    <recommendedName>
        <fullName evidence="2">Oxidoreductase-like domain-containing protein</fullName>
    </recommendedName>
</protein>
<feature type="region of interest" description="Disordered" evidence="1">
    <location>
        <begin position="148"/>
        <end position="172"/>
    </location>
</feature>
<evidence type="ECO:0000313" key="4">
    <source>
        <dbReference type="Proteomes" id="UP001295444"/>
    </source>
</evidence>
<dbReference type="EMBL" id="OW240916">
    <property type="protein sequence ID" value="CAH2291580.1"/>
    <property type="molecule type" value="Genomic_DNA"/>
</dbReference>
<accession>A0AAD1S343</accession>
<dbReference type="Pfam" id="PF09791">
    <property type="entry name" value="Oxidored-like"/>
    <property type="match status" value="1"/>
</dbReference>
<feature type="compositionally biased region" description="Basic and acidic residues" evidence="1">
    <location>
        <begin position="148"/>
        <end position="162"/>
    </location>
</feature>
<feature type="domain" description="Oxidoreductase-like" evidence="2">
    <location>
        <begin position="164"/>
        <end position="196"/>
    </location>
</feature>
<evidence type="ECO:0000259" key="2">
    <source>
        <dbReference type="Pfam" id="PF09791"/>
    </source>
</evidence>
<gene>
    <name evidence="3" type="ORF">PECUL_23A011867</name>
</gene>
<dbReference type="GO" id="GO:0005739">
    <property type="term" value="C:mitochondrion"/>
    <property type="evidence" value="ECO:0007669"/>
    <property type="project" value="TreeGrafter"/>
</dbReference>
<dbReference type="InterPro" id="IPR039251">
    <property type="entry name" value="OXLD1"/>
</dbReference>
<organism evidence="3 4">
    <name type="scientific">Pelobates cultripes</name>
    <name type="common">Western spadefoot toad</name>
    <dbReference type="NCBI Taxonomy" id="61616"/>
    <lineage>
        <taxon>Eukaryota</taxon>
        <taxon>Metazoa</taxon>
        <taxon>Chordata</taxon>
        <taxon>Craniata</taxon>
        <taxon>Vertebrata</taxon>
        <taxon>Euteleostomi</taxon>
        <taxon>Amphibia</taxon>
        <taxon>Batrachia</taxon>
        <taxon>Anura</taxon>
        <taxon>Pelobatoidea</taxon>
        <taxon>Pelobatidae</taxon>
        <taxon>Pelobates</taxon>
    </lineage>
</organism>
<sequence>MPGPGTDLCGWPGPGSDLCGRPGRSGFSAVLLARCFPMRRRSFARQAVTTPTGALLLVSAAVCRVAILDVGKTQPWTPSPPSLPPWRTSRGLSCTEGDSLTLGGVSVAMLLCSVGKGLRSTICPQSLFYIIGRRISLSKSLGDSKTEINGDKTDYSSTHESDSGSQEPTVPPPPTHCCMSGCHNCVWIAYAEELLELYKDGGERVLRALEEKIQDENLKMFIKMEIKFRIKRDGH</sequence>
<evidence type="ECO:0000256" key="1">
    <source>
        <dbReference type="SAM" id="MobiDB-lite"/>
    </source>
</evidence>
<dbReference type="AlphaFoldDB" id="A0AAD1S343"/>
<dbReference type="PANTHER" id="PTHR21193:SF3">
    <property type="entry name" value="OXIDOREDUCTASE-LIKE DOMAIN-CONTAINING PROTEIN 1"/>
    <property type="match status" value="1"/>
</dbReference>
<dbReference type="InterPro" id="IPR019180">
    <property type="entry name" value="Oxidoreductase-like_N"/>
</dbReference>
<name>A0AAD1S343_PELCU</name>